<dbReference type="Pfam" id="PF13977">
    <property type="entry name" value="TetR_C_6"/>
    <property type="match status" value="1"/>
</dbReference>
<dbReference type="RefSeq" id="WP_350242102.1">
    <property type="nucleotide sequence ID" value="NZ_JBEJUE010000091.1"/>
</dbReference>
<protein>
    <submittedName>
        <fullName evidence="7">TetR/AcrR family transcriptional regulator</fullName>
    </submittedName>
</protein>
<accession>A0ABV1QFW3</accession>
<evidence type="ECO:0000256" key="5">
    <source>
        <dbReference type="PROSITE-ProRule" id="PRU00335"/>
    </source>
</evidence>
<name>A0ABV1QFW3_STRMI</name>
<feature type="domain" description="HTH tetR-type" evidence="6">
    <location>
        <begin position="19"/>
        <end position="79"/>
    </location>
</feature>
<dbReference type="InterPro" id="IPR039538">
    <property type="entry name" value="BetI_C"/>
</dbReference>
<feature type="DNA-binding region" description="H-T-H motif" evidence="5">
    <location>
        <begin position="42"/>
        <end position="61"/>
    </location>
</feature>
<keyword evidence="3 5" id="KW-0238">DNA-binding</keyword>
<evidence type="ECO:0000256" key="2">
    <source>
        <dbReference type="ARBA" id="ARBA00023015"/>
    </source>
</evidence>
<evidence type="ECO:0000256" key="1">
    <source>
        <dbReference type="ARBA" id="ARBA00022491"/>
    </source>
</evidence>
<keyword evidence="2" id="KW-0805">Transcription regulation</keyword>
<reference evidence="7 8" key="1">
    <citation type="submission" date="2024-01" db="EMBL/GenBank/DDBJ databases">
        <title>Metagenomic exploration of the rhizosphere soil microbial community and their significance in facilitating the development of wild simulated ginseng.</title>
        <authorList>
            <person name="Huang J."/>
        </authorList>
    </citation>
    <scope>NUCLEOTIDE SEQUENCE [LARGE SCALE GENOMIC DNA]</scope>
    <source>
        <strain evidence="7 8">WY141</strain>
    </source>
</reference>
<dbReference type="Pfam" id="PF00440">
    <property type="entry name" value="TetR_N"/>
    <property type="match status" value="1"/>
</dbReference>
<dbReference type="SUPFAM" id="SSF48498">
    <property type="entry name" value="Tetracyclin repressor-like, C-terminal domain"/>
    <property type="match status" value="1"/>
</dbReference>
<dbReference type="InterPro" id="IPR050109">
    <property type="entry name" value="HTH-type_TetR-like_transc_reg"/>
</dbReference>
<dbReference type="PANTHER" id="PTHR30055">
    <property type="entry name" value="HTH-TYPE TRANSCRIPTIONAL REGULATOR RUTR"/>
    <property type="match status" value="1"/>
</dbReference>
<dbReference type="InterPro" id="IPR001647">
    <property type="entry name" value="HTH_TetR"/>
</dbReference>
<dbReference type="PROSITE" id="PS50977">
    <property type="entry name" value="HTH_TETR_2"/>
    <property type="match status" value="1"/>
</dbReference>
<dbReference type="Proteomes" id="UP001456562">
    <property type="component" value="Unassembled WGS sequence"/>
</dbReference>
<evidence type="ECO:0000313" key="7">
    <source>
        <dbReference type="EMBL" id="MER0430018.1"/>
    </source>
</evidence>
<dbReference type="InterPro" id="IPR009057">
    <property type="entry name" value="Homeodomain-like_sf"/>
</dbReference>
<dbReference type="PRINTS" id="PR00455">
    <property type="entry name" value="HTHTETR"/>
</dbReference>
<sequence>MSKPTAPEPRGTRNYPKGERRRAQIIQAAFTAFGQVGYRNASMVQLAAACGVSRAGLLHHFPSKEALLEAVLAQREREDDAHFFKEGAAAQAAEDGLEYFASLIRLVAHNQANPTIVSLFAVLSSEATAPEHPARPYFVARYERVRQETRTAVENLSRRGLLRPDVDPERLPADLIATVDGLQVQWLLAPHAIDMPTQLRARLQEAIRAEIPWPSRTA</sequence>
<proteinExistence type="predicted"/>
<keyword evidence="4" id="KW-0804">Transcription</keyword>
<dbReference type="PANTHER" id="PTHR30055:SF146">
    <property type="entry name" value="HTH-TYPE TRANSCRIPTIONAL DUAL REGULATOR CECR"/>
    <property type="match status" value="1"/>
</dbReference>
<keyword evidence="1" id="KW-0678">Repressor</keyword>
<evidence type="ECO:0000313" key="8">
    <source>
        <dbReference type="Proteomes" id="UP001456562"/>
    </source>
</evidence>
<dbReference type="Gene3D" id="1.10.357.10">
    <property type="entry name" value="Tetracycline Repressor, domain 2"/>
    <property type="match status" value="1"/>
</dbReference>
<dbReference type="EMBL" id="JBEJUE010000091">
    <property type="protein sequence ID" value="MER0430018.1"/>
    <property type="molecule type" value="Genomic_DNA"/>
</dbReference>
<evidence type="ECO:0000256" key="3">
    <source>
        <dbReference type="ARBA" id="ARBA00023125"/>
    </source>
</evidence>
<comment type="caution">
    <text evidence="7">The sequence shown here is derived from an EMBL/GenBank/DDBJ whole genome shotgun (WGS) entry which is preliminary data.</text>
</comment>
<dbReference type="InterPro" id="IPR036271">
    <property type="entry name" value="Tet_transcr_reg_TetR-rel_C_sf"/>
</dbReference>
<organism evidence="7 8">
    <name type="scientific">Streptomyces microflavus</name>
    <name type="common">Streptomyces lipmanii</name>
    <dbReference type="NCBI Taxonomy" id="1919"/>
    <lineage>
        <taxon>Bacteria</taxon>
        <taxon>Bacillati</taxon>
        <taxon>Actinomycetota</taxon>
        <taxon>Actinomycetes</taxon>
        <taxon>Kitasatosporales</taxon>
        <taxon>Streptomycetaceae</taxon>
        <taxon>Streptomyces</taxon>
    </lineage>
</organism>
<gene>
    <name evidence="7" type="ORF">ABR748_38520</name>
</gene>
<dbReference type="SUPFAM" id="SSF46689">
    <property type="entry name" value="Homeodomain-like"/>
    <property type="match status" value="1"/>
</dbReference>
<keyword evidence="8" id="KW-1185">Reference proteome</keyword>
<evidence type="ECO:0000256" key="4">
    <source>
        <dbReference type="ARBA" id="ARBA00023163"/>
    </source>
</evidence>
<evidence type="ECO:0000259" key="6">
    <source>
        <dbReference type="PROSITE" id="PS50977"/>
    </source>
</evidence>